<organism evidence="2 3">
    <name type="scientific">Furculomyces boomerangus</name>
    <dbReference type="NCBI Taxonomy" id="61424"/>
    <lineage>
        <taxon>Eukaryota</taxon>
        <taxon>Fungi</taxon>
        <taxon>Fungi incertae sedis</taxon>
        <taxon>Zoopagomycota</taxon>
        <taxon>Kickxellomycotina</taxon>
        <taxon>Harpellomycetes</taxon>
        <taxon>Harpellales</taxon>
        <taxon>Harpellaceae</taxon>
        <taxon>Furculomyces</taxon>
    </lineage>
</organism>
<sequence length="127" mass="14537">MSRPFHPRIPSENPAPTPEIPAEENPLQPDNNGPDLLIPVLDPGKNAPRFQHPSPEVSFKLPNPSKFNGNPSNYQEFISSMNLYFWAPMNLSKRQKPNHFYPIASFRSRCHLIWFSASVQLPIVIQY</sequence>
<gene>
    <name evidence="2" type="ORF">BB559_003757</name>
</gene>
<reference evidence="2 3" key="1">
    <citation type="journal article" date="2018" name="MBio">
        <title>Comparative Genomics Reveals the Core Gene Toolbox for the Fungus-Insect Symbiosis.</title>
        <authorList>
            <person name="Wang Y."/>
            <person name="Stata M."/>
            <person name="Wang W."/>
            <person name="Stajich J.E."/>
            <person name="White M.M."/>
            <person name="Moncalvo J.M."/>
        </authorList>
    </citation>
    <scope>NUCLEOTIDE SEQUENCE [LARGE SCALE GENOMIC DNA]</scope>
    <source>
        <strain evidence="2 3">AUS-77-4</strain>
    </source>
</reference>
<dbReference type="Proteomes" id="UP000245699">
    <property type="component" value="Unassembled WGS sequence"/>
</dbReference>
<accession>A0A2T9YJ19</accession>
<proteinExistence type="predicted"/>
<protein>
    <submittedName>
        <fullName evidence="2">Uncharacterized protein</fullName>
    </submittedName>
</protein>
<evidence type="ECO:0000256" key="1">
    <source>
        <dbReference type="SAM" id="MobiDB-lite"/>
    </source>
</evidence>
<dbReference type="OrthoDB" id="5597598at2759"/>
<dbReference type="EMBL" id="MBFT01000374">
    <property type="protein sequence ID" value="PVU92315.1"/>
    <property type="molecule type" value="Genomic_DNA"/>
</dbReference>
<comment type="caution">
    <text evidence="2">The sequence shown here is derived from an EMBL/GenBank/DDBJ whole genome shotgun (WGS) entry which is preliminary data.</text>
</comment>
<dbReference type="AlphaFoldDB" id="A0A2T9YJ19"/>
<name>A0A2T9YJ19_9FUNG</name>
<keyword evidence="3" id="KW-1185">Reference proteome</keyword>
<feature type="region of interest" description="Disordered" evidence="1">
    <location>
        <begin position="1"/>
        <end position="51"/>
    </location>
</feature>
<evidence type="ECO:0000313" key="3">
    <source>
        <dbReference type="Proteomes" id="UP000245699"/>
    </source>
</evidence>
<evidence type="ECO:0000313" key="2">
    <source>
        <dbReference type="EMBL" id="PVU92315.1"/>
    </source>
</evidence>